<dbReference type="GeneID" id="27667333"/>
<dbReference type="InterPro" id="IPR027370">
    <property type="entry name" value="Znf-RING_euk"/>
</dbReference>
<dbReference type="InterPro" id="IPR001841">
    <property type="entry name" value="Znf_RING"/>
</dbReference>
<evidence type="ECO:0000256" key="7">
    <source>
        <dbReference type="PROSITE-ProRule" id="PRU00175"/>
    </source>
</evidence>
<reference evidence="11 12" key="2">
    <citation type="journal article" date="2015" name="Eukaryot. Cell">
        <title>Asexual propagation of a virulent clone complex in a human and feline outbreak of sporotrichosis.</title>
        <authorList>
            <person name="Teixeira Mde M."/>
            <person name="Rodrigues A.M."/>
            <person name="Tsui C.K."/>
            <person name="de Almeida L.G."/>
            <person name="Van Diepeningen A.D."/>
            <person name="van den Ende B.G."/>
            <person name="Fernandes G.F."/>
            <person name="Kano R."/>
            <person name="Hamelin R.C."/>
            <person name="Lopes-Bezerra L.M."/>
            <person name="Vasconcelos A.T."/>
            <person name="de Hoog S."/>
            <person name="de Camargo Z.P."/>
            <person name="Felipe M.S."/>
        </authorList>
    </citation>
    <scope>NUCLEOTIDE SEQUENCE [LARGE SCALE GENOMIC DNA]</scope>
    <source>
        <strain evidence="11 12">1099-18</strain>
    </source>
</reference>
<evidence type="ECO:0000256" key="8">
    <source>
        <dbReference type="SAM" id="Coils"/>
    </source>
</evidence>
<dbReference type="PROSITE" id="PS50089">
    <property type="entry name" value="ZF_RING_2"/>
    <property type="match status" value="1"/>
</dbReference>
<evidence type="ECO:0000259" key="10">
    <source>
        <dbReference type="PROSITE" id="PS50089"/>
    </source>
</evidence>
<feature type="region of interest" description="Disordered" evidence="9">
    <location>
        <begin position="359"/>
        <end position="399"/>
    </location>
</feature>
<feature type="region of interest" description="Disordered" evidence="9">
    <location>
        <begin position="127"/>
        <end position="152"/>
    </location>
</feature>
<dbReference type="GO" id="GO:0005634">
    <property type="term" value="C:nucleus"/>
    <property type="evidence" value="ECO:0007669"/>
    <property type="project" value="UniProtKB-SubCell"/>
</dbReference>
<evidence type="ECO:0000313" key="12">
    <source>
        <dbReference type="Proteomes" id="UP000033710"/>
    </source>
</evidence>
<sequence length="413" mass="44738">MSHSKRNTSRAVFTSYERSLAKAAWTVSSARLTRDSFLPFASCSLCLELAQDPVACPAGDIFCRECALNNILSQKKEMRRLEKAREQEERDRAERQARDYAEDQARAVREFELVQAGLEAKVGRKAGGYANGAHDRETPAATSTSTPTQTQRRLLEAGPSIDAAGSNGNGDGDDGDKIQLTKKRKFALDEDELQRIAEEDRSKARRAIEAERAAAHDAQALPSFWTPSETPSISKHKDGSTDAKTKGADGKGGAGADGTPLCPAGHDHHSYSLHTLVSVQFERDANGKRICPACNKMLTNASKAVLAKPCGHVLCRSCVHKFVKPPGANGQSALFDPHAPPGTTGRVRCYVCETDLDDAPDEKDKKSKKDKKDKKEKKKDRVKPGLVDLRSEGTGFSAGGASEVKKNGVAFQC</sequence>
<feature type="compositionally biased region" description="Basic residues" evidence="9">
    <location>
        <begin position="368"/>
        <end position="381"/>
    </location>
</feature>
<evidence type="ECO:0000256" key="1">
    <source>
        <dbReference type="ARBA" id="ARBA00004123"/>
    </source>
</evidence>
<feature type="region of interest" description="Disordered" evidence="9">
    <location>
        <begin position="158"/>
        <end position="177"/>
    </location>
</feature>
<dbReference type="RefSeq" id="XP_016583233.1">
    <property type="nucleotide sequence ID" value="XM_016732056.1"/>
</dbReference>
<evidence type="ECO:0000256" key="6">
    <source>
        <dbReference type="ARBA" id="ARBA00023242"/>
    </source>
</evidence>
<dbReference type="PROSITE" id="PS00518">
    <property type="entry name" value="ZF_RING_1"/>
    <property type="match status" value="1"/>
</dbReference>
<dbReference type="AlphaFoldDB" id="A0A0F2LSV5"/>
<dbReference type="Pfam" id="PF13445">
    <property type="entry name" value="zf-RING_UBOX"/>
    <property type="match status" value="1"/>
</dbReference>
<dbReference type="PANTHER" id="PTHR13063">
    <property type="entry name" value="ENOS INTERACTING PROTEIN"/>
    <property type="match status" value="1"/>
</dbReference>
<proteinExistence type="inferred from homology"/>
<dbReference type="Pfam" id="PF15906">
    <property type="entry name" value="zf-NOSIP"/>
    <property type="match status" value="1"/>
</dbReference>
<dbReference type="InterPro" id="IPR017907">
    <property type="entry name" value="Znf_RING_CS"/>
</dbReference>
<dbReference type="FunFam" id="3.30.40.10:FF:000673">
    <property type="entry name" value="RING finger domain protein, putative"/>
    <property type="match status" value="1"/>
</dbReference>
<dbReference type="KEGG" id="ssck:SPSK_05307"/>
<evidence type="ECO:0000256" key="5">
    <source>
        <dbReference type="ARBA" id="ARBA00022833"/>
    </source>
</evidence>
<dbReference type="InterPro" id="IPR016818">
    <property type="entry name" value="NOSIP"/>
</dbReference>
<organism evidence="11 12">
    <name type="scientific">Sporothrix schenckii 1099-18</name>
    <dbReference type="NCBI Taxonomy" id="1397361"/>
    <lineage>
        <taxon>Eukaryota</taxon>
        <taxon>Fungi</taxon>
        <taxon>Dikarya</taxon>
        <taxon>Ascomycota</taxon>
        <taxon>Pezizomycotina</taxon>
        <taxon>Sordariomycetes</taxon>
        <taxon>Sordariomycetidae</taxon>
        <taxon>Ophiostomatales</taxon>
        <taxon>Ophiostomataceae</taxon>
        <taxon>Sporothrix</taxon>
    </lineage>
</organism>
<keyword evidence="3" id="KW-0479">Metal-binding</keyword>
<feature type="domain" description="RING-type" evidence="10">
    <location>
        <begin position="291"/>
        <end position="353"/>
    </location>
</feature>
<dbReference type="GO" id="GO:0008270">
    <property type="term" value="F:zinc ion binding"/>
    <property type="evidence" value="ECO:0007669"/>
    <property type="project" value="UniProtKB-KW"/>
</dbReference>
<dbReference type="VEuPathDB" id="FungiDB:SPSK_05307"/>
<dbReference type="OrthoDB" id="116827at2759"/>
<feature type="coiled-coil region" evidence="8">
    <location>
        <begin position="64"/>
        <end position="110"/>
    </location>
</feature>
<keyword evidence="6" id="KW-0539">Nucleus</keyword>
<evidence type="ECO:0000256" key="4">
    <source>
        <dbReference type="ARBA" id="ARBA00022771"/>
    </source>
</evidence>
<evidence type="ECO:0000256" key="9">
    <source>
        <dbReference type="SAM" id="MobiDB-lite"/>
    </source>
</evidence>
<dbReference type="Proteomes" id="UP000033710">
    <property type="component" value="Unassembled WGS sequence"/>
</dbReference>
<name>A0A0F2LSV5_SPOSC</name>
<evidence type="ECO:0000256" key="2">
    <source>
        <dbReference type="ARBA" id="ARBA00008126"/>
    </source>
</evidence>
<comment type="similarity">
    <text evidence="2">Belongs to the NOSIP family.</text>
</comment>
<dbReference type="SMART" id="SM00184">
    <property type="entry name" value="RING"/>
    <property type="match status" value="1"/>
</dbReference>
<dbReference type="EMBL" id="AXCR01000012">
    <property type="protein sequence ID" value="KJR80557.1"/>
    <property type="molecule type" value="Genomic_DNA"/>
</dbReference>
<keyword evidence="4 7" id="KW-0863">Zinc-finger</keyword>
<accession>A0A0F2LSV5</accession>
<gene>
    <name evidence="11" type="ORF">SPSK_05307</name>
</gene>
<feature type="region of interest" description="Disordered" evidence="9">
    <location>
        <begin position="210"/>
        <end position="263"/>
    </location>
</feature>
<keyword evidence="5" id="KW-0862">Zinc</keyword>
<dbReference type="InterPro" id="IPR013083">
    <property type="entry name" value="Znf_RING/FYVE/PHD"/>
</dbReference>
<evidence type="ECO:0000256" key="3">
    <source>
        <dbReference type="ARBA" id="ARBA00022723"/>
    </source>
</evidence>
<dbReference type="InterPro" id="IPR031790">
    <property type="entry name" value="Znf-NOSIP"/>
</dbReference>
<reference evidence="11 12" key="1">
    <citation type="journal article" date="2014" name="BMC Genomics">
        <title>Comparative genomics of the major fungal agents of human and animal Sporotrichosis: Sporothrix schenckii and Sporothrix brasiliensis.</title>
        <authorList>
            <person name="Teixeira M.M."/>
            <person name="de Almeida L.G."/>
            <person name="Kubitschek-Barreira P."/>
            <person name="Alves F.L."/>
            <person name="Kioshima E.S."/>
            <person name="Abadio A.K."/>
            <person name="Fernandes L."/>
            <person name="Derengowski L.S."/>
            <person name="Ferreira K.S."/>
            <person name="Souza R.C."/>
            <person name="Ruiz J.C."/>
            <person name="de Andrade N.C."/>
            <person name="Paes H.C."/>
            <person name="Nicola A.M."/>
            <person name="Albuquerque P."/>
            <person name="Gerber A.L."/>
            <person name="Martins V.P."/>
            <person name="Peconick L.D."/>
            <person name="Neto A.V."/>
            <person name="Chaucanez C.B."/>
            <person name="Silva P.A."/>
            <person name="Cunha O.L."/>
            <person name="de Oliveira F.F."/>
            <person name="dos Santos T.C."/>
            <person name="Barros A.L."/>
            <person name="Soares M.A."/>
            <person name="de Oliveira L.M."/>
            <person name="Marini M.M."/>
            <person name="Villalobos-Duno H."/>
            <person name="Cunha M.M."/>
            <person name="de Hoog S."/>
            <person name="da Silveira J.F."/>
            <person name="Henrissat B."/>
            <person name="Nino-Vega G.A."/>
            <person name="Cisalpino P.S."/>
            <person name="Mora-Montes H.M."/>
            <person name="Almeida S.R."/>
            <person name="Stajich J.E."/>
            <person name="Lopes-Bezerra L.M."/>
            <person name="Vasconcelos A.T."/>
            <person name="Felipe M.S."/>
        </authorList>
    </citation>
    <scope>NUCLEOTIDE SEQUENCE [LARGE SCALE GENOMIC DNA]</scope>
    <source>
        <strain evidence="11 12">1099-18</strain>
    </source>
</reference>
<feature type="compositionally biased region" description="Basic and acidic residues" evidence="9">
    <location>
        <begin position="235"/>
        <end position="249"/>
    </location>
</feature>
<dbReference type="GO" id="GO:0061630">
    <property type="term" value="F:ubiquitin protein ligase activity"/>
    <property type="evidence" value="ECO:0007669"/>
    <property type="project" value="InterPro"/>
</dbReference>
<keyword evidence="8" id="KW-0175">Coiled coil</keyword>
<comment type="caution">
    <text evidence="11">The sequence shown here is derived from an EMBL/GenBank/DDBJ whole genome shotgun (WGS) entry which is preliminary data.</text>
</comment>
<dbReference type="PANTHER" id="PTHR13063:SF10">
    <property type="entry name" value="NITRIC OXIDE SYNTHASE-INTERACTING PROTEIN"/>
    <property type="match status" value="1"/>
</dbReference>
<protein>
    <submittedName>
        <fullName evidence="11">Nitric oxide synthase-interacting protein</fullName>
    </submittedName>
</protein>
<dbReference type="SUPFAM" id="SSF57850">
    <property type="entry name" value="RING/U-box"/>
    <property type="match status" value="2"/>
</dbReference>
<dbReference type="Gene3D" id="3.30.40.10">
    <property type="entry name" value="Zinc/RING finger domain, C3HC4 (zinc finger)"/>
    <property type="match status" value="2"/>
</dbReference>
<feature type="compositionally biased region" description="Low complexity" evidence="9">
    <location>
        <begin position="139"/>
        <end position="152"/>
    </location>
</feature>
<comment type="subcellular location">
    <subcellularLocation>
        <location evidence="1">Nucleus</location>
    </subcellularLocation>
</comment>
<evidence type="ECO:0000313" key="11">
    <source>
        <dbReference type="EMBL" id="KJR80557.1"/>
    </source>
</evidence>